<dbReference type="PANTHER" id="PTHR43581:SF4">
    <property type="entry name" value="ATP_GTP PHOSPHATASE"/>
    <property type="match status" value="1"/>
</dbReference>
<comment type="caution">
    <text evidence="2">The sequence shown here is derived from an EMBL/GenBank/DDBJ whole genome shotgun (WGS) entry which is preliminary data.</text>
</comment>
<dbReference type="Proteomes" id="UP000236413">
    <property type="component" value="Unassembled WGS sequence"/>
</dbReference>
<dbReference type="SUPFAM" id="SSF52540">
    <property type="entry name" value="P-loop containing nucleoside triphosphate hydrolases"/>
    <property type="match status" value="1"/>
</dbReference>
<evidence type="ECO:0000313" key="3">
    <source>
        <dbReference type="Proteomes" id="UP000236413"/>
    </source>
</evidence>
<evidence type="ECO:0000259" key="1">
    <source>
        <dbReference type="Pfam" id="PF13304"/>
    </source>
</evidence>
<dbReference type="Pfam" id="PF13304">
    <property type="entry name" value="AAA_21"/>
    <property type="match status" value="1"/>
</dbReference>
<dbReference type="AlphaFoldDB" id="A0A316WCC4"/>
<name>A0A316WCC4_9FLAO</name>
<sequence>MKLKKLHIESFRHLENLKFDFTYPDDFHIKEKRGKPLDKICIIGQSATGKTGLLELIRSRFEYITEYTFFEEIKKKDFSNHNDYIQFQIEDDNKDIYHIELEDKILNLIYNENNKEKGLEILKTISFDSLISIESNIVNDKNTDFFEKDSFDVISRFQNIELNHGFSYTIHENIWFEVLEDVIDYRKKQLNLSSKLTSGGQIFDTAITDIINEFNDENPNPLITYSEKFNSILKKINLEIDSTNTNKIISFKHLLTKENIDISKASTGTKQLLFTYLPLLKLDTENSIILIDEPERSLYPDIQMELMNFYKDLAPRAQFIVATHSPFVAAAFEPSERFILYFDEKGKVNVRGGISPIGEDPNDIIYEDFNVNYYNKDYQEKFKRYLELLDKSKSEINNELKKKYILEASKLGNLYNFNLDEEDRKI</sequence>
<dbReference type="PANTHER" id="PTHR43581">
    <property type="entry name" value="ATP/GTP PHOSPHATASE"/>
    <property type="match status" value="1"/>
</dbReference>
<dbReference type="EMBL" id="PPEG02000010">
    <property type="protein sequence ID" value="PWN58679.1"/>
    <property type="molecule type" value="Genomic_DNA"/>
</dbReference>
<dbReference type="InterPro" id="IPR003959">
    <property type="entry name" value="ATPase_AAA_core"/>
</dbReference>
<dbReference type="InterPro" id="IPR027417">
    <property type="entry name" value="P-loop_NTPase"/>
</dbReference>
<proteinExistence type="predicted"/>
<gene>
    <name evidence="2" type="ORF">C1634_021725</name>
</gene>
<organism evidence="2 3">
    <name type="scientific">Chryseobacterium viscerum</name>
    <dbReference type="NCBI Taxonomy" id="1037377"/>
    <lineage>
        <taxon>Bacteria</taxon>
        <taxon>Pseudomonadati</taxon>
        <taxon>Bacteroidota</taxon>
        <taxon>Flavobacteriia</taxon>
        <taxon>Flavobacteriales</taxon>
        <taxon>Weeksellaceae</taxon>
        <taxon>Chryseobacterium group</taxon>
        <taxon>Chryseobacterium</taxon>
    </lineage>
</organism>
<dbReference type="InterPro" id="IPR051396">
    <property type="entry name" value="Bact_Antivir_Def_Nuclease"/>
</dbReference>
<accession>A0A316WCC4</accession>
<dbReference type="RefSeq" id="WP_109739118.1">
    <property type="nucleotide sequence ID" value="NZ_PPEG02000010.1"/>
</dbReference>
<feature type="domain" description="ATPase AAA-type core" evidence="1">
    <location>
        <begin position="41"/>
        <end position="328"/>
    </location>
</feature>
<evidence type="ECO:0000313" key="2">
    <source>
        <dbReference type="EMBL" id="PWN58679.1"/>
    </source>
</evidence>
<protein>
    <recommendedName>
        <fullName evidence="1">ATPase AAA-type core domain-containing protein</fullName>
    </recommendedName>
</protein>
<dbReference type="Gene3D" id="3.40.50.300">
    <property type="entry name" value="P-loop containing nucleotide triphosphate hydrolases"/>
    <property type="match status" value="1"/>
</dbReference>
<reference evidence="2 3" key="1">
    <citation type="submission" date="2018-04" db="EMBL/GenBank/DDBJ databases">
        <title>Chryseobacterium oncorhynchi 701B-08T from rainbow trout, and Chryseobacterium viscerum 687B-08T from diseased fish.</title>
        <authorList>
            <person name="Jeong J.-J."/>
            <person name="Lee Y.J."/>
            <person name="Pathiraja D."/>
            <person name="Park B."/>
            <person name="Choi I.-G."/>
            <person name="Kim K.D."/>
        </authorList>
    </citation>
    <scope>NUCLEOTIDE SEQUENCE [LARGE SCALE GENOMIC DNA]</scope>
    <source>
        <strain evidence="2 3">687B-08</strain>
    </source>
</reference>